<protein>
    <submittedName>
        <fullName evidence="3">Uncharacterized protein DUF1707</fullName>
    </submittedName>
</protein>
<dbReference type="RefSeq" id="WP_132421355.1">
    <property type="nucleotide sequence ID" value="NZ_SMFZ01000001.1"/>
</dbReference>
<dbReference type="Pfam" id="PF08044">
    <property type="entry name" value="DUF1707"/>
    <property type="match status" value="1"/>
</dbReference>
<proteinExistence type="predicted"/>
<evidence type="ECO:0000256" key="1">
    <source>
        <dbReference type="SAM" id="Phobius"/>
    </source>
</evidence>
<dbReference type="Proteomes" id="UP000295560">
    <property type="component" value="Unassembled WGS sequence"/>
</dbReference>
<reference evidence="3 4" key="1">
    <citation type="submission" date="2019-03" db="EMBL/GenBank/DDBJ databases">
        <title>Sequencing the genomes of 1000 actinobacteria strains.</title>
        <authorList>
            <person name="Klenk H.-P."/>
        </authorList>
    </citation>
    <scope>NUCLEOTIDE SEQUENCE [LARGE SCALE GENOMIC DNA]</scope>
    <source>
        <strain evidence="3 4">DSM 44969</strain>
    </source>
</reference>
<keyword evidence="1" id="KW-0812">Transmembrane</keyword>
<name>A0A4R1HQU5_PSEEN</name>
<evidence type="ECO:0000313" key="3">
    <source>
        <dbReference type="EMBL" id="TCK24984.1"/>
    </source>
</evidence>
<comment type="caution">
    <text evidence="3">The sequence shown here is derived from an EMBL/GenBank/DDBJ whole genome shotgun (WGS) entry which is preliminary data.</text>
</comment>
<dbReference type="AlphaFoldDB" id="A0A4R1HQU5"/>
<feature type="transmembrane region" description="Helical" evidence="1">
    <location>
        <begin position="77"/>
        <end position="100"/>
    </location>
</feature>
<organism evidence="3 4">
    <name type="scientific">Pseudonocardia endophytica</name>
    <dbReference type="NCBI Taxonomy" id="401976"/>
    <lineage>
        <taxon>Bacteria</taxon>
        <taxon>Bacillati</taxon>
        <taxon>Actinomycetota</taxon>
        <taxon>Actinomycetes</taxon>
        <taxon>Pseudonocardiales</taxon>
        <taxon>Pseudonocardiaceae</taxon>
        <taxon>Pseudonocardia</taxon>
    </lineage>
</organism>
<keyword evidence="1" id="KW-0472">Membrane</keyword>
<evidence type="ECO:0000259" key="2">
    <source>
        <dbReference type="Pfam" id="PF08044"/>
    </source>
</evidence>
<sequence>MPTPRTRARDADRTAACDALDAAYADGQIDGVEHRERTATALQATTLGELHAVVEDLQVAVPPAAAPRLQPARRRRAWPVVVAAVTVPAVVVAGVAWSVADRPVANGVDRPQVEAVTPRVVGPTNVQTPEGYRAFVDAVRAELGTTVVDQATLYPDYAIVQALVPGEPRRIRMYIFRGGMDSSPTTGSTRDADDPTVDLASFDPQPMLALLAGAPQSLNVRDASMRYVIVDGGDGAGPRLAVHASNSFGESGYLQAKPDGTVTTRFPFE</sequence>
<dbReference type="OrthoDB" id="4753163at2"/>
<dbReference type="EMBL" id="SMFZ01000001">
    <property type="protein sequence ID" value="TCK24984.1"/>
    <property type="molecule type" value="Genomic_DNA"/>
</dbReference>
<gene>
    <name evidence="3" type="ORF">EV378_0780</name>
</gene>
<keyword evidence="4" id="KW-1185">Reference proteome</keyword>
<feature type="domain" description="DUF1707" evidence="2">
    <location>
        <begin position="6"/>
        <end position="58"/>
    </location>
</feature>
<evidence type="ECO:0000313" key="4">
    <source>
        <dbReference type="Proteomes" id="UP000295560"/>
    </source>
</evidence>
<accession>A0A4R1HQU5</accession>
<dbReference type="PANTHER" id="PTHR40763:SF4">
    <property type="entry name" value="DUF1707 DOMAIN-CONTAINING PROTEIN"/>
    <property type="match status" value="1"/>
</dbReference>
<dbReference type="InterPro" id="IPR012551">
    <property type="entry name" value="DUF1707_SHOCT-like"/>
</dbReference>
<keyword evidence="1" id="KW-1133">Transmembrane helix</keyword>
<dbReference type="PANTHER" id="PTHR40763">
    <property type="entry name" value="MEMBRANE PROTEIN-RELATED"/>
    <property type="match status" value="1"/>
</dbReference>